<gene>
    <name evidence="5" type="ORF">AGRA3207_001958</name>
</gene>
<keyword evidence="1 3" id="KW-0560">Oxidoreductase</keyword>
<dbReference type="Pfam" id="PF00171">
    <property type="entry name" value="Aldedh"/>
    <property type="match status" value="1"/>
</dbReference>
<dbReference type="SUPFAM" id="SSF53720">
    <property type="entry name" value="ALDH-like"/>
    <property type="match status" value="1"/>
</dbReference>
<dbReference type="EMBL" id="CP059572">
    <property type="protein sequence ID" value="QXJ21133.1"/>
    <property type="molecule type" value="Genomic_DNA"/>
</dbReference>
<dbReference type="Gene3D" id="3.40.605.10">
    <property type="entry name" value="Aldehyde Dehydrogenase, Chain A, domain 1"/>
    <property type="match status" value="1"/>
</dbReference>
<protein>
    <submittedName>
        <fullName evidence="5">Aldehyde dehydrogenase family protein</fullName>
    </submittedName>
</protein>
<dbReference type="RefSeq" id="WP_231334267.1">
    <property type="nucleotide sequence ID" value="NZ_CP059572.1"/>
</dbReference>
<dbReference type="Gene3D" id="3.40.309.10">
    <property type="entry name" value="Aldehyde Dehydrogenase, Chain A, domain 2"/>
    <property type="match status" value="1"/>
</dbReference>
<name>A0ABX8QQS4_9ACTN</name>
<evidence type="ECO:0000259" key="4">
    <source>
        <dbReference type="Pfam" id="PF00171"/>
    </source>
</evidence>
<dbReference type="InterPro" id="IPR016160">
    <property type="entry name" value="Ald_DH_CS_CYS"/>
</dbReference>
<dbReference type="InterPro" id="IPR015590">
    <property type="entry name" value="Aldehyde_DH_dom"/>
</dbReference>
<dbReference type="InterPro" id="IPR016163">
    <property type="entry name" value="Ald_DH_C"/>
</dbReference>
<reference evidence="5" key="1">
    <citation type="submission" date="2020-07" db="EMBL/GenBank/DDBJ databases">
        <authorList>
            <person name="Tarantini F.S."/>
            <person name="Hong K.W."/>
            <person name="Chan K.G."/>
        </authorList>
    </citation>
    <scope>NUCLEOTIDE SEQUENCE</scope>
    <source>
        <strain evidence="5">32-07</strain>
    </source>
</reference>
<dbReference type="Proteomes" id="UP001049518">
    <property type="component" value="Chromosome"/>
</dbReference>
<dbReference type="PANTHER" id="PTHR11699">
    <property type="entry name" value="ALDEHYDE DEHYDROGENASE-RELATED"/>
    <property type="match status" value="1"/>
</dbReference>
<organism evidence="5 6">
    <name type="scientific">Actinomadura graeca</name>
    <dbReference type="NCBI Taxonomy" id="2750812"/>
    <lineage>
        <taxon>Bacteria</taxon>
        <taxon>Bacillati</taxon>
        <taxon>Actinomycetota</taxon>
        <taxon>Actinomycetes</taxon>
        <taxon>Streptosporangiales</taxon>
        <taxon>Thermomonosporaceae</taxon>
        <taxon>Actinomadura</taxon>
    </lineage>
</organism>
<dbReference type="PROSITE" id="PS00070">
    <property type="entry name" value="ALDEHYDE_DEHYDR_CYS"/>
    <property type="match status" value="1"/>
</dbReference>
<evidence type="ECO:0000256" key="1">
    <source>
        <dbReference type="ARBA" id="ARBA00023002"/>
    </source>
</evidence>
<evidence type="ECO:0000313" key="6">
    <source>
        <dbReference type="Proteomes" id="UP001049518"/>
    </source>
</evidence>
<evidence type="ECO:0000256" key="2">
    <source>
        <dbReference type="PROSITE-ProRule" id="PRU10007"/>
    </source>
</evidence>
<comment type="similarity">
    <text evidence="3">Belongs to the aldehyde dehydrogenase family.</text>
</comment>
<evidence type="ECO:0000256" key="3">
    <source>
        <dbReference type="RuleBase" id="RU003345"/>
    </source>
</evidence>
<dbReference type="InterPro" id="IPR029510">
    <property type="entry name" value="Ald_DH_CS_GLU"/>
</dbReference>
<feature type="domain" description="Aldehyde dehydrogenase" evidence="4">
    <location>
        <begin position="19"/>
        <end position="480"/>
    </location>
</feature>
<evidence type="ECO:0000313" key="5">
    <source>
        <dbReference type="EMBL" id="QXJ21133.1"/>
    </source>
</evidence>
<dbReference type="InterPro" id="IPR016162">
    <property type="entry name" value="Ald_DH_N"/>
</dbReference>
<dbReference type="PROSITE" id="PS00687">
    <property type="entry name" value="ALDEHYDE_DEHYDR_GLU"/>
    <property type="match status" value="1"/>
</dbReference>
<keyword evidence="6" id="KW-1185">Reference proteome</keyword>
<sequence>MKPTSITLPATELFVDGGWRPGNGAAFAVQNPTDGTVITELHAADAGDVDRAVAAARRAFDSGPWPAMPGAERGRILYRLADLIEENAGRFAGLEALDVGKPYHDTLAIDVDMAVQTFRHFAGWADKLHGTTVPVPDHMGRPRFSYTERVPVGVVGAITPWNAPTMITSWKLASALAVGCTVVLKPAEDAPLVSQLLAELAAAAGLPAGVLNVVNGPGRVTGTAITGHPGIDKLSFTGSPEVGRIIGRAAADRFTPVTLELGGKSPQIVFKDADVEALAPVAAASLFANSGQTCAAGTRVLVHRSRVDDVAEALAAQARGQRLGDPFDARTTMGSLINAAQRDRVLGYVGAGLEQGADLVTGGTAPDRPGYFVEPTLFVGTNDLRIAREEIFGPVGTIIPFDDDDEAIRLANATEYGLAAVIWSRDIGEAMTASRALRAGAVWVNSWGAPDPRVPWGGMKTSGLGRELGLAGLHANTEERLVNIVY</sequence>
<feature type="active site" evidence="2">
    <location>
        <position position="260"/>
    </location>
</feature>
<proteinExistence type="inferred from homology"/>
<dbReference type="InterPro" id="IPR016161">
    <property type="entry name" value="Ald_DH/histidinol_DH"/>
</dbReference>
<accession>A0ABX8QQS4</accession>